<evidence type="ECO:0000313" key="9">
    <source>
        <dbReference type="EMBL" id="KAK1301208.1"/>
    </source>
</evidence>
<dbReference type="PANTHER" id="PTHR47186">
    <property type="entry name" value="LEUCINE-RICH REPEAT-CONTAINING PROTEIN 57"/>
    <property type="match status" value="1"/>
</dbReference>
<dbReference type="Pfam" id="PF18052">
    <property type="entry name" value="Rx_N"/>
    <property type="match status" value="1"/>
</dbReference>
<evidence type="ECO:0000256" key="3">
    <source>
        <dbReference type="ARBA" id="ARBA00022737"/>
    </source>
</evidence>
<name>A0AAV9DLJ0_ACOCL</name>
<keyword evidence="3" id="KW-0677">Repeat</keyword>
<evidence type="ECO:0000256" key="2">
    <source>
        <dbReference type="ARBA" id="ARBA00022614"/>
    </source>
</evidence>
<dbReference type="InterPro" id="IPR032675">
    <property type="entry name" value="LRR_dom_sf"/>
</dbReference>
<comment type="similarity">
    <text evidence="1">Belongs to the disease resistance NB-LRR family.</text>
</comment>
<dbReference type="Pfam" id="PF23598">
    <property type="entry name" value="LRR_14"/>
    <property type="match status" value="1"/>
</dbReference>
<gene>
    <name evidence="9" type="ORF">QJS10_CPB13g00683</name>
</gene>
<dbReference type="GO" id="GO:0006952">
    <property type="term" value="P:defense response"/>
    <property type="evidence" value="ECO:0007669"/>
    <property type="project" value="UniProtKB-KW"/>
</dbReference>
<dbReference type="GO" id="GO:0000166">
    <property type="term" value="F:nucleotide binding"/>
    <property type="evidence" value="ECO:0007669"/>
    <property type="project" value="UniProtKB-KW"/>
</dbReference>
<dbReference type="Gene3D" id="3.80.10.10">
    <property type="entry name" value="Ribonuclease Inhibitor"/>
    <property type="match status" value="1"/>
</dbReference>
<reference evidence="9" key="2">
    <citation type="submission" date="2023-06" db="EMBL/GenBank/DDBJ databases">
        <authorList>
            <person name="Ma L."/>
            <person name="Liu K.-W."/>
            <person name="Li Z."/>
            <person name="Hsiao Y.-Y."/>
            <person name="Qi Y."/>
            <person name="Fu T."/>
            <person name="Tang G."/>
            <person name="Zhang D."/>
            <person name="Sun W.-H."/>
            <person name="Liu D.-K."/>
            <person name="Li Y."/>
            <person name="Chen G.-Z."/>
            <person name="Liu X.-D."/>
            <person name="Liao X.-Y."/>
            <person name="Jiang Y.-T."/>
            <person name="Yu X."/>
            <person name="Hao Y."/>
            <person name="Huang J."/>
            <person name="Zhao X.-W."/>
            <person name="Ke S."/>
            <person name="Chen Y.-Y."/>
            <person name="Wu W.-L."/>
            <person name="Hsu J.-L."/>
            <person name="Lin Y.-F."/>
            <person name="Huang M.-D."/>
            <person name="Li C.-Y."/>
            <person name="Huang L."/>
            <person name="Wang Z.-W."/>
            <person name="Zhao X."/>
            <person name="Zhong W.-Y."/>
            <person name="Peng D.-H."/>
            <person name="Ahmad S."/>
            <person name="Lan S."/>
            <person name="Zhang J.-S."/>
            <person name="Tsai W.-C."/>
            <person name="Van De Peer Y."/>
            <person name="Liu Z.-J."/>
        </authorList>
    </citation>
    <scope>NUCLEOTIDE SEQUENCE</scope>
    <source>
        <strain evidence="9">CP</strain>
        <tissue evidence="9">Leaves</tissue>
    </source>
</reference>
<dbReference type="InterPro" id="IPR055414">
    <property type="entry name" value="LRR_R13L4/SHOC2-like"/>
</dbReference>
<protein>
    <recommendedName>
        <fullName evidence="11">Rx N-terminal domain-containing protein</fullName>
    </recommendedName>
</protein>
<dbReference type="AlphaFoldDB" id="A0AAV9DLJ0"/>
<organism evidence="9 10">
    <name type="scientific">Acorus calamus</name>
    <name type="common">Sweet flag</name>
    <dbReference type="NCBI Taxonomy" id="4465"/>
    <lineage>
        <taxon>Eukaryota</taxon>
        <taxon>Viridiplantae</taxon>
        <taxon>Streptophyta</taxon>
        <taxon>Embryophyta</taxon>
        <taxon>Tracheophyta</taxon>
        <taxon>Spermatophyta</taxon>
        <taxon>Magnoliopsida</taxon>
        <taxon>Liliopsida</taxon>
        <taxon>Acoraceae</taxon>
        <taxon>Acorus</taxon>
    </lineage>
</organism>
<feature type="domain" description="Disease resistance R13L4/SHOC-2-like LRR" evidence="8">
    <location>
        <begin position="114"/>
        <end position="237"/>
    </location>
</feature>
<evidence type="ECO:0000259" key="7">
    <source>
        <dbReference type="Pfam" id="PF18052"/>
    </source>
</evidence>
<evidence type="ECO:0000256" key="6">
    <source>
        <dbReference type="SAM" id="Coils"/>
    </source>
</evidence>
<keyword evidence="5" id="KW-0611">Plant defense</keyword>
<keyword evidence="10" id="KW-1185">Reference proteome</keyword>
<keyword evidence="6" id="KW-0175">Coiled coil</keyword>
<evidence type="ECO:0000256" key="1">
    <source>
        <dbReference type="ARBA" id="ARBA00008894"/>
    </source>
</evidence>
<feature type="coiled-coil region" evidence="6">
    <location>
        <begin position="34"/>
        <end position="61"/>
    </location>
</feature>
<keyword evidence="2" id="KW-0433">Leucine-rich repeat</keyword>
<proteinExistence type="inferred from homology"/>
<accession>A0AAV9DLJ0</accession>
<evidence type="ECO:0000313" key="10">
    <source>
        <dbReference type="Proteomes" id="UP001180020"/>
    </source>
</evidence>
<dbReference type="Gene3D" id="1.20.5.4130">
    <property type="match status" value="1"/>
</dbReference>
<dbReference type="Proteomes" id="UP001180020">
    <property type="component" value="Unassembled WGS sequence"/>
</dbReference>
<reference evidence="9" key="1">
    <citation type="journal article" date="2023" name="Nat. Commun.">
        <title>Diploid and tetraploid genomes of Acorus and the evolution of monocots.</title>
        <authorList>
            <person name="Ma L."/>
            <person name="Liu K.W."/>
            <person name="Li Z."/>
            <person name="Hsiao Y.Y."/>
            <person name="Qi Y."/>
            <person name="Fu T."/>
            <person name="Tang G.D."/>
            <person name="Zhang D."/>
            <person name="Sun W.H."/>
            <person name="Liu D.K."/>
            <person name="Li Y."/>
            <person name="Chen G.Z."/>
            <person name="Liu X.D."/>
            <person name="Liao X.Y."/>
            <person name="Jiang Y.T."/>
            <person name="Yu X."/>
            <person name="Hao Y."/>
            <person name="Huang J."/>
            <person name="Zhao X.W."/>
            <person name="Ke S."/>
            <person name="Chen Y.Y."/>
            <person name="Wu W.L."/>
            <person name="Hsu J.L."/>
            <person name="Lin Y.F."/>
            <person name="Huang M.D."/>
            <person name="Li C.Y."/>
            <person name="Huang L."/>
            <person name="Wang Z.W."/>
            <person name="Zhao X."/>
            <person name="Zhong W.Y."/>
            <person name="Peng D.H."/>
            <person name="Ahmad S."/>
            <person name="Lan S."/>
            <person name="Zhang J.S."/>
            <person name="Tsai W.C."/>
            <person name="Van de Peer Y."/>
            <person name="Liu Z.J."/>
        </authorList>
    </citation>
    <scope>NUCLEOTIDE SEQUENCE</scope>
    <source>
        <strain evidence="9">CP</strain>
    </source>
</reference>
<sequence length="257" mass="29306">MGPETLVAGAFISASVSILLNKASSPAFKKIAKLYHMKSELKKLNRTLKRIEAVLKDADMVQVKEENLKLWLRELKDLAYHAEDVLEEFEFDAKEREPEGRADSFRVPFDLFVELKYLRVLDLSYSKIEDVPPSISNLKHLRFLDLCYTSIKCLPESLSKLSNLQTIKLKQSDQLPALPSGMSNLVNLRHLEPNADLASQIARIGQLTCLQKLDAFSVSKECGYKVGELKDMNELREGIIIQNLEMLRAEKRPFRLN</sequence>
<evidence type="ECO:0008006" key="11">
    <source>
        <dbReference type="Google" id="ProtNLM"/>
    </source>
</evidence>
<dbReference type="PANTHER" id="PTHR47186:SF3">
    <property type="entry name" value="OS09G0267800 PROTEIN"/>
    <property type="match status" value="1"/>
</dbReference>
<comment type="caution">
    <text evidence="9">The sequence shown here is derived from an EMBL/GenBank/DDBJ whole genome shotgun (WGS) entry which is preliminary data.</text>
</comment>
<dbReference type="EMBL" id="JAUJYO010000013">
    <property type="protein sequence ID" value="KAK1301208.1"/>
    <property type="molecule type" value="Genomic_DNA"/>
</dbReference>
<evidence type="ECO:0000259" key="8">
    <source>
        <dbReference type="Pfam" id="PF23598"/>
    </source>
</evidence>
<evidence type="ECO:0000256" key="4">
    <source>
        <dbReference type="ARBA" id="ARBA00022741"/>
    </source>
</evidence>
<dbReference type="SUPFAM" id="SSF52058">
    <property type="entry name" value="L domain-like"/>
    <property type="match status" value="1"/>
</dbReference>
<keyword evidence="4" id="KW-0547">Nucleotide-binding</keyword>
<dbReference type="InterPro" id="IPR041118">
    <property type="entry name" value="Rx_N"/>
</dbReference>
<evidence type="ECO:0000256" key="5">
    <source>
        <dbReference type="ARBA" id="ARBA00022821"/>
    </source>
</evidence>
<feature type="domain" description="Disease resistance N-terminal" evidence="7">
    <location>
        <begin position="16"/>
        <end position="105"/>
    </location>
</feature>